<evidence type="ECO:0000313" key="3">
    <source>
        <dbReference type="Proteomes" id="UP000249464"/>
    </source>
</evidence>
<proteinExistence type="predicted"/>
<dbReference type="EMBL" id="FQNC01000042">
    <property type="protein sequence ID" value="SGY40986.1"/>
    <property type="molecule type" value="Genomic_DNA"/>
</dbReference>
<dbReference type="Proteomes" id="UP000249464">
    <property type="component" value="Unassembled WGS sequence"/>
</dbReference>
<protein>
    <submittedName>
        <fullName evidence="2">BQ5605_C003g02456 protein</fullName>
    </submittedName>
</protein>
<dbReference type="AlphaFoldDB" id="A0A2X0NYW3"/>
<feature type="region of interest" description="Disordered" evidence="1">
    <location>
        <begin position="204"/>
        <end position="226"/>
    </location>
</feature>
<organism evidence="2 3">
    <name type="scientific">Microbotryum silenes-dioicae</name>
    <dbReference type="NCBI Taxonomy" id="796604"/>
    <lineage>
        <taxon>Eukaryota</taxon>
        <taxon>Fungi</taxon>
        <taxon>Dikarya</taxon>
        <taxon>Basidiomycota</taxon>
        <taxon>Pucciniomycotina</taxon>
        <taxon>Microbotryomycetes</taxon>
        <taxon>Microbotryales</taxon>
        <taxon>Microbotryaceae</taxon>
        <taxon>Microbotryum</taxon>
    </lineage>
</organism>
<accession>A0A2X0NYW3</accession>
<gene>
    <name evidence="2" type="primary">BQ5605_C003g02456</name>
    <name evidence="2" type="ORF">BQ5605_C003G02456</name>
</gene>
<keyword evidence="3" id="KW-1185">Reference proteome</keyword>
<name>A0A2X0NYW3_9BASI</name>
<reference evidence="2 3" key="1">
    <citation type="submission" date="2016-11" db="EMBL/GenBank/DDBJ databases">
        <authorList>
            <person name="Jaros S."/>
            <person name="Januszkiewicz K."/>
            <person name="Wedrychowicz H."/>
        </authorList>
    </citation>
    <scope>NUCLEOTIDE SEQUENCE [LARGE SCALE GENOMIC DNA]</scope>
</reference>
<evidence type="ECO:0000313" key="2">
    <source>
        <dbReference type="EMBL" id="SGY40986.1"/>
    </source>
</evidence>
<evidence type="ECO:0000256" key="1">
    <source>
        <dbReference type="SAM" id="MobiDB-lite"/>
    </source>
</evidence>
<sequence length="309" mass="33888">MQELLLSRLIPLVLTPSPHGVRLFFARSDIVATTLLIVQSTFSIAAPLSDKTAHGLEKLISCHTNEIAQNNAFVSCASLYPNATTCSREPLTCSCAAVDCTKTPGTYLSTDAKRCLACNDTHALTCNSTTTLSCQANYTLYPFDNVCCFGKSYSQYIAYGMAKPFSSSQQPFSETKTFIILPPVPVPPVLAYGKTRWKTTMITQTARKSARNEPSPPIRDSDSNALAKRLLPPRRLMRERKRDEEIFFFFLTGAHKLQSFGLAGTATKRAKGGYKATTASSWVKVKPLRAKSAAQIKTRRAPNADSNGR</sequence>